<evidence type="ECO:0000313" key="2">
    <source>
        <dbReference type="Proteomes" id="UP001558850"/>
    </source>
</evidence>
<dbReference type="EMBL" id="JBFRCH010000008">
    <property type="protein sequence ID" value="MEX3933650.1"/>
    <property type="molecule type" value="Genomic_DNA"/>
</dbReference>
<organism evidence="1 2">
    <name type="scientific">Paraburkholderia phymatum</name>
    <dbReference type="NCBI Taxonomy" id="148447"/>
    <lineage>
        <taxon>Bacteria</taxon>
        <taxon>Pseudomonadati</taxon>
        <taxon>Pseudomonadota</taxon>
        <taxon>Betaproteobacteria</taxon>
        <taxon>Burkholderiales</taxon>
        <taxon>Burkholderiaceae</taxon>
        <taxon>Paraburkholderia</taxon>
    </lineage>
</organism>
<comment type="caution">
    <text evidence="1">The sequence shown here is derived from an EMBL/GenBank/DDBJ whole genome shotgun (WGS) entry which is preliminary data.</text>
</comment>
<keyword evidence="2" id="KW-1185">Reference proteome</keyword>
<dbReference type="Proteomes" id="UP001558850">
    <property type="component" value="Unassembled WGS sequence"/>
</dbReference>
<accession>A0ACC6U2D0</accession>
<reference evidence="1" key="1">
    <citation type="submission" date="2024-07" db="EMBL/GenBank/DDBJ databases">
        <title>A survey of Mimosa microsymbionts across Brazilian biomes reveals a high diversity of Paraburkholderia nodulating endemic species, but also that Cupriavidus is common as a symbiont of widespread species.</title>
        <authorList>
            <person name="Rouws L."/>
            <person name="Barauna A."/>
            <person name="Beukes C."/>
            <person name="Rouws J.R.C."/>
            <person name="De Faria S.M."/>
            <person name="Gross E."/>
            <person name="Bueno Dos Reis Junior F."/>
            <person name="Simon M.F."/>
            <person name="Maluk M."/>
            <person name="Odee D.W."/>
            <person name="Kenicer G."/>
            <person name="Young J.P.W."/>
            <person name="Reis V.M."/>
            <person name="Zilli J."/>
            <person name="James E.K."/>
        </authorList>
    </citation>
    <scope>NUCLEOTIDE SEQUENCE</scope>
    <source>
        <strain evidence="1">EG181B</strain>
    </source>
</reference>
<name>A0ACC6U2D0_9BURK</name>
<proteinExistence type="predicted"/>
<evidence type="ECO:0000313" key="1">
    <source>
        <dbReference type="EMBL" id="MEX3933650.1"/>
    </source>
</evidence>
<sequence>MTQTAILIETTADSPSDSAAEPVALRLLALLPVHAVVWTIAAWLSRGNLDTQGDMVENYVWGIEWQAGYAKHPPLFAWITALWFRVFPHIDIAYFALSALNAMIGLLGIVALAGRFLPRRLAVVAGLAMAVSPLYSNLAIKFNANAVLLSVWPWTAYFFVRFMQTGGWRSALALGALAGAAVLGKYFSVVLLVALLVALFVRPVWRTRLLGWQSLLVAGAGLVILLPHVHWLVTHHFQTFGYAEQRTRGSTFLTAIGRYCIYTLAQIGYLLPSFGFVVLLVDKARLQAPKRMALNYVRPSTCPDLWWLALGPLMMVGAIAVAARTQMASVWGMAQWFALAPLWLVTLQHASVSLRVERAVRVLIVYWLLVLAGAAVAGYAGVRRNTDDAAEPRAELSAAANAIWKQRTGKADVPIVSGAVHEAQSFAFYTGRHTRYWDMASPQATPWLRVDDVQRQGALIICPGDDSRCNAEATALSVAQPVSLDIGKRAWGMTLPLRHYHLYLLPPALDDRWSIRQYIPRYGRLESQ</sequence>
<protein>
    <submittedName>
        <fullName evidence="1">Glycosyltransferase family 39 protein</fullName>
    </submittedName>
</protein>
<gene>
    <name evidence="1" type="ORF">AB4Y32_17885</name>
</gene>